<comment type="caution">
    <text evidence="14">The sequence shown here is derived from an EMBL/GenBank/DDBJ whole genome shotgun (WGS) entry which is preliminary data.</text>
</comment>
<dbReference type="EC" id="4.1.3.17" evidence="5"/>
<keyword evidence="13" id="KW-0460">Magnesium</keyword>
<feature type="binding site" evidence="13">
    <location>
        <begin position="93"/>
        <end position="96"/>
    </location>
    <ligand>
        <name>substrate</name>
    </ligand>
</feature>
<name>A0A7K0CLE9_9ACTN</name>
<comment type="subunit">
    <text evidence="4">Homotrimer.</text>
</comment>
<dbReference type="RefSeq" id="WP_153454880.1">
    <property type="nucleotide sequence ID" value="NZ_WEGJ01000020.1"/>
</dbReference>
<evidence type="ECO:0000313" key="15">
    <source>
        <dbReference type="Proteomes" id="UP000466345"/>
    </source>
</evidence>
<evidence type="ECO:0000256" key="12">
    <source>
        <dbReference type="ARBA" id="ARBA00047973"/>
    </source>
</evidence>
<protein>
    <recommendedName>
        <fullName evidence="7">Putative 4-hydroxy-4-methyl-2-oxoglutarate aldolase</fullName>
        <ecNumber evidence="6">4.1.1.112</ecNumber>
        <ecNumber evidence="5">4.1.3.17</ecNumber>
    </recommendedName>
    <alternativeName>
        <fullName evidence="11">Oxaloacetate decarboxylase</fullName>
    </alternativeName>
    <alternativeName>
        <fullName evidence="9">Regulator of ribonuclease activity homolog</fullName>
    </alternativeName>
    <alternativeName>
        <fullName evidence="10">RraA-like protein</fullName>
    </alternativeName>
</protein>
<sequence>MDTEAIGRLRQLDACTVSDALDSLGILGTPLGIRPMWEGAAVVGRAVTMKLAPFGEGEAEKPVHLGAAAIEASGPGDVIVIDNGGRVGMGSWGGLLSTAAIEAGVAGVVSDGALRDVDEARVLGFPVFARAPITRTARARATEVSQGEPVEIDGITVRSGDIVVADGSGVVVVPAERLAEVVGIAEGLARREAGMVEGLRKGLKPSEVMGPEYQNALKRAQQ</sequence>
<dbReference type="GO" id="GO:0046872">
    <property type="term" value="F:metal ion binding"/>
    <property type="evidence" value="ECO:0007669"/>
    <property type="project" value="UniProtKB-KW"/>
</dbReference>
<dbReference type="OrthoDB" id="943692at2"/>
<keyword evidence="13" id="KW-0479">Metal-binding</keyword>
<keyword evidence="14" id="KW-0456">Lyase</keyword>
<comment type="similarity">
    <text evidence="3">Belongs to the class II aldolase/RraA-like family.</text>
</comment>
<evidence type="ECO:0000256" key="4">
    <source>
        <dbReference type="ARBA" id="ARBA00011233"/>
    </source>
</evidence>
<comment type="catalytic activity">
    <reaction evidence="12">
        <text>oxaloacetate + H(+) = pyruvate + CO2</text>
        <dbReference type="Rhea" id="RHEA:15641"/>
        <dbReference type="ChEBI" id="CHEBI:15361"/>
        <dbReference type="ChEBI" id="CHEBI:15378"/>
        <dbReference type="ChEBI" id="CHEBI:16452"/>
        <dbReference type="ChEBI" id="CHEBI:16526"/>
        <dbReference type="EC" id="4.1.1.112"/>
    </reaction>
</comment>
<dbReference type="PANTHER" id="PTHR33254:SF4">
    <property type="entry name" value="4-HYDROXY-4-METHYL-2-OXOGLUTARATE ALDOLASE 3-RELATED"/>
    <property type="match status" value="1"/>
</dbReference>
<reference evidence="14 15" key="1">
    <citation type="submission" date="2019-10" db="EMBL/GenBank/DDBJ databases">
        <title>Streptomyces smaragdinus sp. nov. and Streptomyces fabii sp. nov., isolated from the gut of fungus growing-termite Macrotermes natalensis.</title>
        <authorList>
            <person name="Schwitalla J."/>
            <person name="Benndorf R."/>
            <person name="Martin K."/>
            <person name="De Beer W."/>
            <person name="Kaster A.-K."/>
            <person name="Vollmers J."/>
            <person name="Poulsen M."/>
            <person name="Beemelmanns C."/>
        </authorList>
    </citation>
    <scope>NUCLEOTIDE SEQUENCE [LARGE SCALE GENOMIC DNA]</scope>
    <source>
        <strain evidence="14 15">RB5</strain>
    </source>
</reference>
<dbReference type="CDD" id="cd16841">
    <property type="entry name" value="RraA_family"/>
    <property type="match status" value="1"/>
</dbReference>
<evidence type="ECO:0000256" key="3">
    <source>
        <dbReference type="ARBA" id="ARBA00008621"/>
    </source>
</evidence>
<dbReference type="AlphaFoldDB" id="A0A7K0CLE9"/>
<dbReference type="Gene3D" id="3.50.30.40">
    <property type="entry name" value="Ribonuclease E inhibitor RraA/RraA-like"/>
    <property type="match status" value="1"/>
</dbReference>
<evidence type="ECO:0000256" key="10">
    <source>
        <dbReference type="ARBA" id="ARBA00030169"/>
    </source>
</evidence>
<comment type="cofactor">
    <cofactor evidence="2">
        <name>a divalent metal cation</name>
        <dbReference type="ChEBI" id="CHEBI:60240"/>
    </cofactor>
</comment>
<feature type="binding site" evidence="13">
    <location>
        <position position="115"/>
    </location>
    <ligand>
        <name>substrate</name>
    </ligand>
</feature>
<evidence type="ECO:0000256" key="9">
    <source>
        <dbReference type="ARBA" id="ARBA00029596"/>
    </source>
</evidence>
<dbReference type="EC" id="4.1.1.112" evidence="6"/>
<evidence type="ECO:0000313" key="14">
    <source>
        <dbReference type="EMBL" id="MQY14315.1"/>
    </source>
</evidence>
<dbReference type="Proteomes" id="UP000466345">
    <property type="component" value="Unassembled WGS sequence"/>
</dbReference>
<evidence type="ECO:0000256" key="13">
    <source>
        <dbReference type="PIRSR" id="PIRSR605493-1"/>
    </source>
</evidence>
<organism evidence="14 15">
    <name type="scientific">Streptomyces smaragdinus</name>
    <dbReference type="NCBI Taxonomy" id="2585196"/>
    <lineage>
        <taxon>Bacteria</taxon>
        <taxon>Bacillati</taxon>
        <taxon>Actinomycetota</taxon>
        <taxon>Actinomycetes</taxon>
        <taxon>Kitasatosporales</taxon>
        <taxon>Streptomycetaceae</taxon>
        <taxon>Streptomyces</taxon>
    </lineage>
</organism>
<dbReference type="InterPro" id="IPR036704">
    <property type="entry name" value="RraA/RraA-like_sf"/>
</dbReference>
<evidence type="ECO:0000256" key="11">
    <source>
        <dbReference type="ARBA" id="ARBA00032305"/>
    </source>
</evidence>
<dbReference type="EMBL" id="WEGJ01000020">
    <property type="protein sequence ID" value="MQY14315.1"/>
    <property type="molecule type" value="Genomic_DNA"/>
</dbReference>
<evidence type="ECO:0000256" key="6">
    <source>
        <dbReference type="ARBA" id="ARBA00012947"/>
    </source>
</evidence>
<gene>
    <name evidence="14" type="primary">proA_2</name>
    <name evidence="14" type="ORF">SRB5_44790</name>
</gene>
<evidence type="ECO:0000256" key="2">
    <source>
        <dbReference type="ARBA" id="ARBA00001968"/>
    </source>
</evidence>
<feature type="binding site" evidence="13">
    <location>
        <position position="116"/>
    </location>
    <ligand>
        <name>Mg(2+)</name>
        <dbReference type="ChEBI" id="CHEBI:18420"/>
    </ligand>
</feature>
<evidence type="ECO:0000256" key="8">
    <source>
        <dbReference type="ARBA" id="ARBA00025046"/>
    </source>
</evidence>
<dbReference type="PANTHER" id="PTHR33254">
    <property type="entry name" value="4-HYDROXY-4-METHYL-2-OXOGLUTARATE ALDOLASE 3-RELATED"/>
    <property type="match status" value="1"/>
</dbReference>
<comment type="function">
    <text evidence="8">Catalyzes the aldol cleavage of 4-hydroxy-4-methyl-2-oxoglutarate (HMG) into 2 molecules of pyruvate. Also contains a secondary oxaloacetate (OAA) decarboxylase activity due to the common pyruvate enolate transition state formed following C-C bond cleavage in the retro-aldol and decarboxylation reactions.</text>
</comment>
<evidence type="ECO:0000256" key="7">
    <source>
        <dbReference type="ARBA" id="ARBA00016549"/>
    </source>
</evidence>
<dbReference type="GO" id="GO:0047443">
    <property type="term" value="F:4-hydroxy-4-methyl-2-oxoglutarate aldolase activity"/>
    <property type="evidence" value="ECO:0007669"/>
    <property type="project" value="UniProtKB-EC"/>
</dbReference>
<dbReference type="SUPFAM" id="SSF89562">
    <property type="entry name" value="RraA-like"/>
    <property type="match status" value="1"/>
</dbReference>
<dbReference type="InterPro" id="IPR005493">
    <property type="entry name" value="RraA/RraA-like"/>
</dbReference>
<keyword evidence="15" id="KW-1185">Reference proteome</keyword>
<comment type="cofactor">
    <cofactor evidence="13">
        <name>Mg(2+)</name>
        <dbReference type="ChEBI" id="CHEBI:18420"/>
    </cofactor>
</comment>
<accession>A0A7K0CLE9</accession>
<evidence type="ECO:0000256" key="5">
    <source>
        <dbReference type="ARBA" id="ARBA00012213"/>
    </source>
</evidence>
<dbReference type="Pfam" id="PF03737">
    <property type="entry name" value="RraA-like"/>
    <property type="match status" value="1"/>
</dbReference>
<proteinExistence type="inferred from homology"/>
<evidence type="ECO:0000256" key="1">
    <source>
        <dbReference type="ARBA" id="ARBA00001342"/>
    </source>
</evidence>
<dbReference type="GO" id="GO:0008948">
    <property type="term" value="F:oxaloacetate decarboxylase activity"/>
    <property type="evidence" value="ECO:0007669"/>
    <property type="project" value="UniProtKB-EC"/>
</dbReference>
<comment type="catalytic activity">
    <reaction evidence="1">
        <text>4-hydroxy-4-methyl-2-oxoglutarate = 2 pyruvate</text>
        <dbReference type="Rhea" id="RHEA:22748"/>
        <dbReference type="ChEBI" id="CHEBI:15361"/>
        <dbReference type="ChEBI" id="CHEBI:58276"/>
        <dbReference type="EC" id="4.1.3.17"/>
    </reaction>
</comment>